<sequence>MFDDYDDYDEDYTTYTQRQDRYHNEESPRRQQPSPSRGSARQHQPTVEPQEKELPESAYHDGKGIEYVVAFVPLLPPLTTGEKRRANAKAPTEKVTIHAHEKLTFAELLDTAIAAIARPLPFKMVAEKLRTRHFTITWSLFRTAAYKNMQLNSEDHYKSMLTAASSKPAPVITLDMKELETEPAPAPDPNDISEKPSKRRKLSDEEEEIAELVIQIQQANRCADRACTSTYCFIGNASARHVRLTPMLLNLWAAAIVAKKPDVTITTPPPPEDAKAFWPLGQQNDDVDDIAMLAARRRNASHKPSSSVTINNDFAGLVTLLQPFLAPTGQEARPSTPGPRSTQPFPIASPAKPARMTIAEFCTAFKLSDALLQRLLPLEFDGPHVLAFVENEILDQYSQSCHNP</sequence>
<name>A0AAD6V188_9AGAR</name>
<dbReference type="EMBL" id="JARJCW010000064">
    <property type="protein sequence ID" value="KAJ7200115.1"/>
    <property type="molecule type" value="Genomic_DNA"/>
</dbReference>
<feature type="compositionally biased region" description="Polar residues" evidence="1">
    <location>
        <begin position="30"/>
        <end position="47"/>
    </location>
</feature>
<feature type="region of interest" description="Disordered" evidence="1">
    <location>
        <begin position="1"/>
        <end position="55"/>
    </location>
</feature>
<dbReference type="AlphaFoldDB" id="A0AAD6V188"/>
<evidence type="ECO:0000313" key="3">
    <source>
        <dbReference type="Proteomes" id="UP001219525"/>
    </source>
</evidence>
<feature type="region of interest" description="Disordered" evidence="1">
    <location>
        <begin position="328"/>
        <end position="349"/>
    </location>
</feature>
<feature type="compositionally biased region" description="Basic and acidic residues" evidence="1">
    <location>
        <begin position="18"/>
        <end position="29"/>
    </location>
</feature>
<accession>A0AAD6V188</accession>
<protein>
    <submittedName>
        <fullName evidence="2">Uncharacterized protein</fullName>
    </submittedName>
</protein>
<keyword evidence="3" id="KW-1185">Reference proteome</keyword>
<comment type="caution">
    <text evidence="2">The sequence shown here is derived from an EMBL/GenBank/DDBJ whole genome shotgun (WGS) entry which is preliminary data.</text>
</comment>
<reference evidence="2" key="1">
    <citation type="submission" date="2023-03" db="EMBL/GenBank/DDBJ databases">
        <title>Massive genome expansion in bonnet fungi (Mycena s.s.) driven by repeated elements and novel gene families across ecological guilds.</title>
        <authorList>
            <consortium name="Lawrence Berkeley National Laboratory"/>
            <person name="Harder C.B."/>
            <person name="Miyauchi S."/>
            <person name="Viragh M."/>
            <person name="Kuo A."/>
            <person name="Thoen E."/>
            <person name="Andreopoulos B."/>
            <person name="Lu D."/>
            <person name="Skrede I."/>
            <person name="Drula E."/>
            <person name="Henrissat B."/>
            <person name="Morin E."/>
            <person name="Kohler A."/>
            <person name="Barry K."/>
            <person name="LaButti K."/>
            <person name="Morin E."/>
            <person name="Salamov A."/>
            <person name="Lipzen A."/>
            <person name="Mereny Z."/>
            <person name="Hegedus B."/>
            <person name="Baldrian P."/>
            <person name="Stursova M."/>
            <person name="Weitz H."/>
            <person name="Taylor A."/>
            <person name="Grigoriev I.V."/>
            <person name="Nagy L.G."/>
            <person name="Martin F."/>
            <person name="Kauserud H."/>
        </authorList>
    </citation>
    <scope>NUCLEOTIDE SEQUENCE</scope>
    <source>
        <strain evidence="2">9144</strain>
    </source>
</reference>
<organism evidence="2 3">
    <name type="scientific">Mycena pura</name>
    <dbReference type="NCBI Taxonomy" id="153505"/>
    <lineage>
        <taxon>Eukaryota</taxon>
        <taxon>Fungi</taxon>
        <taxon>Dikarya</taxon>
        <taxon>Basidiomycota</taxon>
        <taxon>Agaricomycotina</taxon>
        <taxon>Agaricomycetes</taxon>
        <taxon>Agaricomycetidae</taxon>
        <taxon>Agaricales</taxon>
        <taxon>Marasmiineae</taxon>
        <taxon>Mycenaceae</taxon>
        <taxon>Mycena</taxon>
    </lineage>
</organism>
<evidence type="ECO:0000256" key="1">
    <source>
        <dbReference type="SAM" id="MobiDB-lite"/>
    </source>
</evidence>
<proteinExistence type="predicted"/>
<evidence type="ECO:0000313" key="2">
    <source>
        <dbReference type="EMBL" id="KAJ7200115.1"/>
    </source>
</evidence>
<feature type="compositionally biased region" description="Acidic residues" evidence="1">
    <location>
        <begin position="1"/>
        <end position="12"/>
    </location>
</feature>
<gene>
    <name evidence="2" type="ORF">GGX14DRAFT_660571</name>
</gene>
<dbReference type="Proteomes" id="UP001219525">
    <property type="component" value="Unassembled WGS sequence"/>
</dbReference>
<feature type="region of interest" description="Disordered" evidence="1">
    <location>
        <begin position="181"/>
        <end position="204"/>
    </location>
</feature>